<evidence type="ECO:0000313" key="1">
    <source>
        <dbReference type="EMBL" id="RYO87104.1"/>
    </source>
</evidence>
<name>A0ABY0H8F2_9PEZI</name>
<sequence length="238" mass="27439">MDNTIFSIQAIHNQLNDIKHVVVCVNPVNLDNIWQSFWALVRVPNARIHITLSPRVLDLRVPNFAELFDELMAKMGSHYMLDILEKDAKEIYDLLGYVSSRYIFYWDPRSMETIIPGIHYLTNNYNDLMDLGAAMEIENIVKKRAIPIWFFLTECAKAKVKGGMVLCVCPWDFVTEELVTIFKAAGDMKSYEQADAFTRETMTLAKMYMFDVLTVVPFTLPSSLPYRRAVSYWGEVNG</sequence>
<gene>
    <name evidence="1" type="ORF">DL762_004408</name>
</gene>
<comment type="caution">
    <text evidence="1">The sequence shown here is derived from an EMBL/GenBank/DDBJ whole genome shotgun (WGS) entry which is preliminary data.</text>
</comment>
<keyword evidence="2" id="KW-1185">Reference proteome</keyword>
<evidence type="ECO:0000313" key="2">
    <source>
        <dbReference type="Proteomes" id="UP000294003"/>
    </source>
</evidence>
<dbReference type="EMBL" id="QJNS01000105">
    <property type="protein sequence ID" value="RYO87104.1"/>
    <property type="molecule type" value="Genomic_DNA"/>
</dbReference>
<accession>A0ABY0H8F2</accession>
<dbReference type="Proteomes" id="UP000294003">
    <property type="component" value="Unassembled WGS sequence"/>
</dbReference>
<reference evidence="1 2" key="1">
    <citation type="submission" date="2018-06" db="EMBL/GenBank/DDBJ databases">
        <title>Complete Genomes of Monosporascus.</title>
        <authorList>
            <person name="Robinson A.J."/>
            <person name="Natvig D.O."/>
        </authorList>
    </citation>
    <scope>NUCLEOTIDE SEQUENCE [LARGE SCALE GENOMIC DNA]</scope>
    <source>
        <strain evidence="1 2">CBS 609.92</strain>
    </source>
</reference>
<protein>
    <submittedName>
        <fullName evidence="1">Uncharacterized protein</fullName>
    </submittedName>
</protein>
<proteinExistence type="predicted"/>
<organism evidence="1 2">
    <name type="scientific">Monosporascus cannonballus</name>
    <dbReference type="NCBI Taxonomy" id="155416"/>
    <lineage>
        <taxon>Eukaryota</taxon>
        <taxon>Fungi</taxon>
        <taxon>Dikarya</taxon>
        <taxon>Ascomycota</taxon>
        <taxon>Pezizomycotina</taxon>
        <taxon>Sordariomycetes</taxon>
        <taxon>Xylariomycetidae</taxon>
        <taxon>Xylariales</taxon>
        <taxon>Xylariales incertae sedis</taxon>
        <taxon>Monosporascus</taxon>
    </lineage>
</organism>